<keyword evidence="1" id="KW-0067">ATP-binding</keyword>
<protein>
    <submittedName>
        <fullName evidence="1">ATP-binding protein</fullName>
    </submittedName>
</protein>
<dbReference type="EMBL" id="VZCW01000248">
    <property type="protein sequence ID" value="MQN13083.1"/>
    <property type="molecule type" value="Genomic_DNA"/>
</dbReference>
<feature type="non-terminal residue" evidence="1">
    <location>
        <position position="1"/>
    </location>
</feature>
<dbReference type="GO" id="GO:0005524">
    <property type="term" value="F:ATP binding"/>
    <property type="evidence" value="ECO:0007669"/>
    <property type="project" value="UniProtKB-KW"/>
</dbReference>
<keyword evidence="1" id="KW-0547">Nucleotide-binding</keyword>
<reference evidence="2" key="1">
    <citation type="submission" date="2019-09" db="EMBL/GenBank/DDBJ databases">
        <title>Distinct polysaccharide growth profiles of human intestinal Prevotella copri isolates.</title>
        <authorList>
            <person name="Fehlner-Peach H."/>
            <person name="Magnabosco C."/>
            <person name="Raghavan V."/>
            <person name="Scher J.U."/>
            <person name="Tett A."/>
            <person name="Cox L.M."/>
            <person name="Gottsegen C."/>
            <person name="Watters A."/>
            <person name="Wiltshire- Gordon J.D."/>
            <person name="Segata N."/>
            <person name="Bonneau R."/>
            <person name="Littman D.R."/>
        </authorList>
    </citation>
    <scope>NUCLEOTIDE SEQUENCE [LARGE SCALE GENOMIC DNA]</scope>
    <source>
        <strain evidence="2">iAQ1179</strain>
    </source>
</reference>
<dbReference type="AlphaFoldDB" id="A0AA90ZMM1"/>
<comment type="caution">
    <text evidence="1">The sequence shown here is derived from an EMBL/GenBank/DDBJ whole genome shotgun (WGS) entry which is preliminary data.</text>
</comment>
<gene>
    <name evidence="1" type="ORF">F7D95_09705</name>
</gene>
<name>A0AA90ZMM1_9BACT</name>
<accession>A0AA90ZMM1</accession>
<proteinExistence type="predicted"/>
<organism evidence="1 2">
    <name type="scientific">Segatella copri</name>
    <dbReference type="NCBI Taxonomy" id="165179"/>
    <lineage>
        <taxon>Bacteria</taxon>
        <taxon>Pseudomonadati</taxon>
        <taxon>Bacteroidota</taxon>
        <taxon>Bacteroidia</taxon>
        <taxon>Bacteroidales</taxon>
        <taxon>Prevotellaceae</taxon>
        <taxon>Segatella</taxon>
    </lineage>
</organism>
<dbReference type="Proteomes" id="UP000442105">
    <property type="component" value="Unassembled WGS sequence"/>
</dbReference>
<evidence type="ECO:0000313" key="2">
    <source>
        <dbReference type="Proteomes" id="UP000442105"/>
    </source>
</evidence>
<evidence type="ECO:0000313" key="1">
    <source>
        <dbReference type="EMBL" id="MQN13083.1"/>
    </source>
</evidence>
<sequence>AANVTRLKKSLMVKDLITISAPKHLEMSDPILALWLKRRVWKLT</sequence>